<accession>A0ABX0VFJ7</accession>
<dbReference type="EMBL" id="JAATJS010000004">
    <property type="protein sequence ID" value="NIX77735.1"/>
    <property type="molecule type" value="Genomic_DNA"/>
</dbReference>
<sequence>MALHLIKLCVGCESITDLVDWIEENRLLHRRLGREYEQTHTTRMVPKRIDELLDGGSLYWVIKGQVAARQALLDIRPFTDGEGIGRCHLVLDPKVVPVEPRPYRAFQGWRYLAAKDAPRDIDTKAGDLAKMPEEMRRQLAELGLL</sequence>
<keyword evidence="2" id="KW-1185">Reference proteome</keyword>
<name>A0ABX0VFJ7_9HYPH</name>
<comment type="caution">
    <text evidence="1">The sequence shown here is derived from an EMBL/GenBank/DDBJ whole genome shotgun (WGS) entry which is preliminary data.</text>
</comment>
<evidence type="ECO:0000313" key="1">
    <source>
        <dbReference type="EMBL" id="NIX77735.1"/>
    </source>
</evidence>
<dbReference type="InterPro" id="IPR008320">
    <property type="entry name" value="UCP032025"/>
</dbReference>
<evidence type="ECO:0000313" key="2">
    <source>
        <dbReference type="Proteomes" id="UP000707352"/>
    </source>
</evidence>
<protein>
    <submittedName>
        <fullName evidence="1">DUF1489 family protein</fullName>
    </submittedName>
</protein>
<reference evidence="1 2" key="1">
    <citation type="submission" date="2020-03" db="EMBL/GenBank/DDBJ databases">
        <title>The genome sequence of Microvirga sp. c23x22.</title>
        <authorList>
            <person name="Zhang X."/>
        </authorList>
    </citation>
    <scope>NUCLEOTIDE SEQUENCE [LARGE SCALE GENOMIC DNA]</scope>
    <source>
        <strain evidence="2">c23x22</strain>
    </source>
</reference>
<dbReference type="RefSeq" id="WP_167673623.1">
    <property type="nucleotide sequence ID" value="NZ_JAATJS010000004.1"/>
</dbReference>
<dbReference type="Proteomes" id="UP000707352">
    <property type="component" value="Unassembled WGS sequence"/>
</dbReference>
<gene>
    <name evidence="1" type="ORF">HB375_14110</name>
</gene>
<organism evidence="1 2">
    <name type="scientific">Microvirga terricola</name>
    <dbReference type="NCBI Taxonomy" id="2719797"/>
    <lineage>
        <taxon>Bacteria</taxon>
        <taxon>Pseudomonadati</taxon>
        <taxon>Pseudomonadota</taxon>
        <taxon>Alphaproteobacteria</taxon>
        <taxon>Hyphomicrobiales</taxon>
        <taxon>Methylobacteriaceae</taxon>
        <taxon>Microvirga</taxon>
    </lineage>
</organism>
<dbReference type="Pfam" id="PF07370">
    <property type="entry name" value="DUF1489"/>
    <property type="match status" value="1"/>
</dbReference>
<dbReference type="PIRSF" id="PIRSF032025">
    <property type="entry name" value="UCP032025"/>
    <property type="match status" value="1"/>
</dbReference>
<proteinExistence type="predicted"/>